<organism evidence="7 8">
    <name type="scientific">Ilumatobacter fluminis</name>
    <dbReference type="NCBI Taxonomy" id="467091"/>
    <lineage>
        <taxon>Bacteria</taxon>
        <taxon>Bacillati</taxon>
        <taxon>Actinomycetota</taxon>
        <taxon>Acidimicrobiia</taxon>
        <taxon>Acidimicrobiales</taxon>
        <taxon>Ilumatobacteraceae</taxon>
        <taxon>Ilumatobacter</taxon>
    </lineage>
</organism>
<accession>A0A4R7HYK0</accession>
<evidence type="ECO:0000256" key="6">
    <source>
        <dbReference type="SAM" id="SignalP"/>
    </source>
</evidence>
<evidence type="ECO:0000313" key="8">
    <source>
        <dbReference type="Proteomes" id="UP000294558"/>
    </source>
</evidence>
<evidence type="ECO:0000256" key="5">
    <source>
        <dbReference type="SAM" id="MobiDB-lite"/>
    </source>
</evidence>
<dbReference type="InterPro" id="IPR050490">
    <property type="entry name" value="Bact_solute-bd_prot1"/>
</dbReference>
<dbReference type="RefSeq" id="WP_133868278.1">
    <property type="nucleotide sequence ID" value="NZ_SOAU01000001.1"/>
</dbReference>
<dbReference type="PANTHER" id="PTHR43649:SF31">
    <property type="entry name" value="SN-GLYCEROL-3-PHOSPHATE-BINDING PERIPLASMIC PROTEIN UGPB"/>
    <property type="match status" value="1"/>
</dbReference>
<evidence type="ECO:0000256" key="2">
    <source>
        <dbReference type="ARBA" id="ARBA00008520"/>
    </source>
</evidence>
<dbReference type="Pfam" id="PF13416">
    <property type="entry name" value="SBP_bac_8"/>
    <property type="match status" value="1"/>
</dbReference>
<dbReference type="InterPro" id="IPR006059">
    <property type="entry name" value="SBP"/>
</dbReference>
<dbReference type="Proteomes" id="UP000294558">
    <property type="component" value="Unassembled WGS sequence"/>
</dbReference>
<keyword evidence="8" id="KW-1185">Reference proteome</keyword>
<dbReference type="EMBL" id="SOAU01000001">
    <property type="protein sequence ID" value="TDT15860.1"/>
    <property type="molecule type" value="Genomic_DNA"/>
</dbReference>
<evidence type="ECO:0000256" key="1">
    <source>
        <dbReference type="ARBA" id="ARBA00004196"/>
    </source>
</evidence>
<dbReference type="Gene3D" id="3.40.190.10">
    <property type="entry name" value="Periplasmic binding protein-like II"/>
    <property type="match status" value="2"/>
</dbReference>
<evidence type="ECO:0000256" key="4">
    <source>
        <dbReference type="ARBA" id="ARBA00022729"/>
    </source>
</evidence>
<dbReference type="PROSITE" id="PS51257">
    <property type="entry name" value="PROKAR_LIPOPROTEIN"/>
    <property type="match status" value="1"/>
</dbReference>
<feature type="compositionally biased region" description="Acidic residues" evidence="5">
    <location>
        <begin position="25"/>
        <end position="74"/>
    </location>
</feature>
<dbReference type="SUPFAM" id="SSF53850">
    <property type="entry name" value="Periplasmic binding protein-like II"/>
    <property type="match status" value="1"/>
</dbReference>
<gene>
    <name evidence="7" type="ORF">BDK89_1439</name>
</gene>
<evidence type="ECO:0000313" key="7">
    <source>
        <dbReference type="EMBL" id="TDT15860.1"/>
    </source>
</evidence>
<name>A0A4R7HYK0_9ACTN</name>
<sequence>MREQRRTRRFAALALAATVVLAACGDDDDSDADDEPATEESTDEPATDDEPADEPAADDEPAAEPAGDDEEASGDDAVIPVWIAFEDYRLDWTNEVAAAFNEQVDGYSVEITGFASYNDAFDAAIQAINSGEPPAVVHFFEAATQEARDALAGNGEPVFADLEAIIDGRTEVAGVPVVLDDVVASAATYYQLDGSYTSMPWNTSSAIMFLNRTLLDAAGVEGTPATWQELEAACEAFMASDAATDSCVTWPNHSWFVEQDIALQGELLANNDNGRSGRADEVFIDSDAMVDYVTWWKGMADQGYYTYTGTQRDWGGTYDLFAAQNVPFLLYSSSDTTALTDEGANGGFEVEAAFLPRNGEATGGGALIGGATNWVINGLDETTQDGAIAWVNFLSNPENAASWHQTTGYIPITETAVSNLEAEGYFDENPNQRIASEQLAASPDTPATTGALVGNFVAIRDVITESIESVLVNGDDPAEAMAAAQEDAQALLDEYNLLFADG</sequence>
<reference evidence="7 8" key="1">
    <citation type="submission" date="2019-03" db="EMBL/GenBank/DDBJ databases">
        <title>Sequencing the genomes of 1000 actinobacteria strains.</title>
        <authorList>
            <person name="Klenk H.-P."/>
        </authorList>
    </citation>
    <scope>NUCLEOTIDE SEQUENCE [LARGE SCALE GENOMIC DNA]</scope>
    <source>
        <strain evidence="7 8">DSM 18936</strain>
    </source>
</reference>
<protein>
    <submittedName>
        <fullName evidence="7">Carbohydrate ABC transporter substrate-binding protein (CUT1 family)</fullName>
    </submittedName>
</protein>
<feature type="signal peptide" evidence="6">
    <location>
        <begin position="1"/>
        <end position="22"/>
    </location>
</feature>
<keyword evidence="3" id="KW-0813">Transport</keyword>
<dbReference type="OrthoDB" id="9780991at2"/>
<evidence type="ECO:0000256" key="3">
    <source>
        <dbReference type="ARBA" id="ARBA00022448"/>
    </source>
</evidence>
<feature type="chain" id="PRO_5038348565" evidence="6">
    <location>
        <begin position="23"/>
        <end position="502"/>
    </location>
</feature>
<dbReference type="AlphaFoldDB" id="A0A4R7HYK0"/>
<dbReference type="GO" id="GO:0030313">
    <property type="term" value="C:cell envelope"/>
    <property type="evidence" value="ECO:0007669"/>
    <property type="project" value="UniProtKB-SubCell"/>
</dbReference>
<comment type="caution">
    <text evidence="7">The sequence shown here is derived from an EMBL/GenBank/DDBJ whole genome shotgun (WGS) entry which is preliminary data.</text>
</comment>
<comment type="similarity">
    <text evidence="2">Belongs to the bacterial solute-binding protein 1 family.</text>
</comment>
<feature type="region of interest" description="Disordered" evidence="5">
    <location>
        <begin position="25"/>
        <end position="76"/>
    </location>
</feature>
<proteinExistence type="inferred from homology"/>
<keyword evidence="4 6" id="KW-0732">Signal</keyword>
<dbReference type="PANTHER" id="PTHR43649">
    <property type="entry name" value="ARABINOSE-BINDING PROTEIN-RELATED"/>
    <property type="match status" value="1"/>
</dbReference>
<comment type="subcellular location">
    <subcellularLocation>
        <location evidence="1">Cell envelope</location>
    </subcellularLocation>
</comment>